<feature type="region of interest" description="Disordered" evidence="1">
    <location>
        <begin position="123"/>
        <end position="266"/>
    </location>
</feature>
<name>S3BPJ4_OPHP1</name>
<feature type="compositionally biased region" description="Basic and acidic residues" evidence="1">
    <location>
        <begin position="578"/>
        <end position="608"/>
    </location>
</feature>
<keyword evidence="4" id="KW-1185">Reference proteome</keyword>
<feature type="compositionally biased region" description="Polar residues" evidence="1">
    <location>
        <begin position="1"/>
        <end position="11"/>
    </location>
</feature>
<dbReference type="AlphaFoldDB" id="S3BPJ4"/>
<feature type="compositionally biased region" description="Low complexity" evidence="1">
    <location>
        <begin position="205"/>
        <end position="214"/>
    </location>
</feature>
<feature type="compositionally biased region" description="Polar residues" evidence="1">
    <location>
        <begin position="190"/>
        <end position="204"/>
    </location>
</feature>
<evidence type="ECO:0000313" key="4">
    <source>
        <dbReference type="Proteomes" id="UP000016923"/>
    </source>
</evidence>
<dbReference type="Proteomes" id="UP000016923">
    <property type="component" value="Unassembled WGS sequence"/>
</dbReference>
<dbReference type="HOGENOM" id="CLU_400140_0_0_1"/>
<organism evidence="3 4">
    <name type="scientific">Ophiostoma piceae (strain UAMH 11346)</name>
    <name type="common">Sap stain fungus</name>
    <dbReference type="NCBI Taxonomy" id="1262450"/>
    <lineage>
        <taxon>Eukaryota</taxon>
        <taxon>Fungi</taxon>
        <taxon>Dikarya</taxon>
        <taxon>Ascomycota</taxon>
        <taxon>Pezizomycotina</taxon>
        <taxon>Sordariomycetes</taxon>
        <taxon>Sordariomycetidae</taxon>
        <taxon>Ophiostomatales</taxon>
        <taxon>Ophiostomataceae</taxon>
        <taxon>Ophiostoma</taxon>
    </lineage>
</organism>
<dbReference type="STRING" id="1262450.S3BPJ4"/>
<reference evidence="3 4" key="1">
    <citation type="journal article" date="2013" name="BMC Genomics">
        <title>The genome and transcriptome of the pine saprophyte Ophiostoma piceae, and a comparison with the bark beetle-associated pine pathogen Grosmannia clavigera.</title>
        <authorList>
            <person name="Haridas S."/>
            <person name="Wang Y."/>
            <person name="Lim L."/>
            <person name="Massoumi Alamouti S."/>
            <person name="Jackman S."/>
            <person name="Docking R."/>
            <person name="Robertson G."/>
            <person name="Birol I."/>
            <person name="Bohlmann J."/>
            <person name="Breuil C."/>
        </authorList>
    </citation>
    <scope>NUCLEOTIDE SEQUENCE [LARGE SCALE GENOMIC DNA]</scope>
    <source>
        <strain evidence="3 4">UAMH 11346</strain>
    </source>
</reference>
<feature type="compositionally biased region" description="Polar residues" evidence="1">
    <location>
        <begin position="91"/>
        <end position="106"/>
    </location>
</feature>
<accession>S3BPJ4</accession>
<dbReference type="VEuPathDB" id="FungiDB:F503_08609"/>
<protein>
    <submittedName>
        <fullName evidence="3">Proline-rich early nodulin-like protein</fullName>
    </submittedName>
</protein>
<feature type="compositionally biased region" description="Low complexity" evidence="1">
    <location>
        <begin position="222"/>
        <end position="231"/>
    </location>
</feature>
<dbReference type="eggNOG" id="ENOG502S8M1">
    <property type="taxonomic scope" value="Eukaryota"/>
</dbReference>
<feature type="compositionally biased region" description="Basic and acidic residues" evidence="1">
    <location>
        <begin position="462"/>
        <end position="480"/>
    </location>
</feature>
<dbReference type="InterPro" id="IPR028020">
    <property type="entry name" value="ASX_DEUBAD_dom"/>
</dbReference>
<feature type="compositionally biased region" description="Low complexity" evidence="1">
    <location>
        <begin position="543"/>
        <end position="556"/>
    </location>
</feature>
<feature type="region of interest" description="Disordered" evidence="1">
    <location>
        <begin position="1"/>
        <end position="24"/>
    </location>
</feature>
<feature type="region of interest" description="Disordered" evidence="1">
    <location>
        <begin position="45"/>
        <end position="106"/>
    </location>
</feature>
<sequence>MEASSPLSSAWSPHAEDDHYGSDASPVAMVEAPVYRMEAVHIELTPRSERSFVATSVAPAENPTRAAPEACERMPTKSQQKPVTEEARPPTNETSTTSSVPGMSHFSSLKVEIGPVPRSYTANIFSLAPPSTPPPALSDTVQSEHKLKTASIPETPEAPDTPGLSEVAETPTSSQAPASQLPGSRERSRQTSIPSTPKMSGTKDSASTASTTSTPKGAGDANGTNGTNGTNEACKTTRSGRQVVRPKNVQQDLTPSPPSTKAKASAKISKTASKLLGKASTTISAVANAATNALSPTTAASPTVTTAVMRRRKAEAARWKTGFLLTDARSPLNKFDLRSILLRPETWDALSLEDQTEVLALFPSMANVSNPGTDMARPNISSLINDNNFRHDCARYQNDLADGFFEREWLAEAFEAHAMRNSGVFDEHVINEFETAWGVTVPETLRRSTKKEDDTSPTDTEVLTKQETRNGEADTAREETPTTPTPKRRRAVSKKPQTSAGTGKPAEGQANGKNDKAISNGDGDGPINGASSAPNAKDEAAEAAEPITATTAPREALSLRLGSPLASESGDDVPSIDDGTKADDTNRDNRVQVEEEIKVAAQPERAEDTVDATKSSSAKTKKGSHGTRKAPVKRKATKAPTQRGRKRRSPNVEVREVETDGAGGQGSQEDNLEQPANITVAKGTLTTE</sequence>
<dbReference type="EMBL" id="KE148182">
    <property type="protein sequence ID" value="EPE02297.1"/>
    <property type="molecule type" value="Genomic_DNA"/>
</dbReference>
<evidence type="ECO:0000256" key="1">
    <source>
        <dbReference type="SAM" id="MobiDB-lite"/>
    </source>
</evidence>
<evidence type="ECO:0000259" key="2">
    <source>
        <dbReference type="Pfam" id="PF13919"/>
    </source>
</evidence>
<feature type="compositionally biased region" description="Polar residues" evidence="1">
    <location>
        <begin position="170"/>
        <end position="182"/>
    </location>
</feature>
<gene>
    <name evidence="3" type="ORF">F503_08609</name>
</gene>
<proteinExistence type="predicted"/>
<feature type="domain" description="ASX DEUBAD" evidence="2">
    <location>
        <begin position="310"/>
        <end position="438"/>
    </location>
</feature>
<dbReference type="Pfam" id="PF13919">
    <property type="entry name" value="ASXH"/>
    <property type="match status" value="1"/>
</dbReference>
<feature type="region of interest" description="Disordered" evidence="1">
    <location>
        <begin position="446"/>
        <end position="688"/>
    </location>
</feature>
<dbReference type="OrthoDB" id="2289918at2759"/>
<evidence type="ECO:0000313" key="3">
    <source>
        <dbReference type="EMBL" id="EPE02297.1"/>
    </source>
</evidence>
<feature type="compositionally biased region" description="Basic residues" evidence="1">
    <location>
        <begin position="619"/>
        <end position="649"/>
    </location>
</feature>